<evidence type="ECO:0000313" key="2">
    <source>
        <dbReference type="Proteomes" id="UP000001699"/>
    </source>
</evidence>
<dbReference type="Gene3D" id="1.20.1720.10">
    <property type="entry name" value="Multidrug resistance protein D"/>
    <property type="match status" value="1"/>
</dbReference>
<sequence length="88" mass="9952">MLGLAVCPFLPSFQLKRLCCCLFHQTIVPTAPQILQDFHSRDRIHQTLLVTIWELGEGIGPFFIAPLSERFGRLPVLHLGKGGGWTFY</sequence>
<accession>B0YDZ5</accession>
<dbReference type="VEuPathDB" id="FungiDB:AFUB_097330"/>
<reference evidence="1 2" key="1">
    <citation type="journal article" date="2008" name="PLoS Genet.">
        <title>Genomic islands in the pathogenic filamentous fungus Aspergillus fumigatus.</title>
        <authorList>
            <person name="Fedorova N.D."/>
            <person name="Khaldi N."/>
            <person name="Joardar V.S."/>
            <person name="Maiti R."/>
            <person name="Amedeo P."/>
            <person name="Anderson M.J."/>
            <person name="Crabtree J."/>
            <person name="Silva J.C."/>
            <person name="Badger J.H."/>
            <person name="Albarraq A."/>
            <person name="Angiuoli S."/>
            <person name="Bussey H."/>
            <person name="Bowyer P."/>
            <person name="Cotty P.J."/>
            <person name="Dyer P.S."/>
            <person name="Egan A."/>
            <person name="Galens K."/>
            <person name="Fraser-Liggett C.M."/>
            <person name="Haas B.J."/>
            <person name="Inman J.M."/>
            <person name="Kent R."/>
            <person name="Lemieux S."/>
            <person name="Malavazi I."/>
            <person name="Orvis J."/>
            <person name="Roemer T."/>
            <person name="Ronning C.M."/>
            <person name="Sundaram J.P."/>
            <person name="Sutton G."/>
            <person name="Turner G."/>
            <person name="Venter J.C."/>
            <person name="White O.R."/>
            <person name="Whitty B.R."/>
            <person name="Youngman P."/>
            <person name="Wolfe K.H."/>
            <person name="Goldman G.H."/>
            <person name="Wortman J.R."/>
            <person name="Jiang B."/>
            <person name="Denning D.W."/>
            <person name="Nierman W.C."/>
        </authorList>
    </citation>
    <scope>NUCLEOTIDE SEQUENCE [LARGE SCALE GENOMIC DNA]</scope>
    <source>
        <strain evidence="2">CBS 144.89 / FGSC A1163 / CEA10</strain>
    </source>
</reference>
<dbReference type="Proteomes" id="UP000001699">
    <property type="component" value="Unassembled WGS sequence"/>
</dbReference>
<keyword evidence="2" id="KW-1185">Reference proteome</keyword>
<dbReference type="HOGENOM" id="CLU_2468616_0_0_1"/>
<protein>
    <recommendedName>
        <fullName evidence="3">MFS transporter</fullName>
    </recommendedName>
</protein>
<dbReference type="SUPFAM" id="SSF103473">
    <property type="entry name" value="MFS general substrate transporter"/>
    <property type="match status" value="1"/>
</dbReference>
<dbReference type="AlphaFoldDB" id="B0YDZ5"/>
<dbReference type="EMBL" id="DS499602">
    <property type="protein sequence ID" value="EDP47879.1"/>
    <property type="molecule type" value="Genomic_DNA"/>
</dbReference>
<evidence type="ECO:0000313" key="1">
    <source>
        <dbReference type="EMBL" id="EDP47879.1"/>
    </source>
</evidence>
<proteinExistence type="predicted"/>
<gene>
    <name evidence="1" type="ORF">AFUB_097330</name>
</gene>
<evidence type="ECO:0008006" key="3">
    <source>
        <dbReference type="Google" id="ProtNLM"/>
    </source>
</evidence>
<name>B0YDZ5_ASPFC</name>
<dbReference type="InterPro" id="IPR036259">
    <property type="entry name" value="MFS_trans_sf"/>
</dbReference>
<organism evidence="1 2">
    <name type="scientific">Aspergillus fumigatus (strain CBS 144.89 / FGSC A1163 / CEA10)</name>
    <name type="common">Neosartorya fumigata</name>
    <dbReference type="NCBI Taxonomy" id="451804"/>
    <lineage>
        <taxon>Eukaryota</taxon>
        <taxon>Fungi</taxon>
        <taxon>Dikarya</taxon>
        <taxon>Ascomycota</taxon>
        <taxon>Pezizomycotina</taxon>
        <taxon>Eurotiomycetes</taxon>
        <taxon>Eurotiomycetidae</taxon>
        <taxon>Eurotiales</taxon>
        <taxon>Aspergillaceae</taxon>
        <taxon>Aspergillus</taxon>
        <taxon>Aspergillus subgen. Fumigati</taxon>
    </lineage>
</organism>